<dbReference type="AlphaFoldDB" id="A0A9P5TKC9"/>
<evidence type="ECO:0000313" key="1">
    <source>
        <dbReference type="EMBL" id="KAF8886692.1"/>
    </source>
</evidence>
<evidence type="ECO:0000313" key="2">
    <source>
        <dbReference type="Proteomes" id="UP000724874"/>
    </source>
</evidence>
<comment type="caution">
    <text evidence="1">The sequence shown here is derived from an EMBL/GenBank/DDBJ whole genome shotgun (WGS) entry which is preliminary data.</text>
</comment>
<sequence>MFPRCWYMLLCIIYSQSIISVFSYQPPSFVPSCPLPSSFSSRLVLVLDPNGLSLGAGAVIVMLQLPPVALC</sequence>
<name>A0A9P5TKC9_GYMJU</name>
<keyword evidence="2" id="KW-1185">Reference proteome</keyword>
<proteinExistence type="predicted"/>
<dbReference type="EMBL" id="JADNYJ010000094">
    <property type="protein sequence ID" value="KAF8886692.1"/>
    <property type="molecule type" value="Genomic_DNA"/>
</dbReference>
<accession>A0A9P5TKC9</accession>
<gene>
    <name evidence="1" type="ORF">CPB84DRAFT_1787361</name>
</gene>
<organism evidence="1 2">
    <name type="scientific">Gymnopilus junonius</name>
    <name type="common">Spectacular rustgill mushroom</name>
    <name type="synonym">Gymnopilus spectabilis subsp. junonius</name>
    <dbReference type="NCBI Taxonomy" id="109634"/>
    <lineage>
        <taxon>Eukaryota</taxon>
        <taxon>Fungi</taxon>
        <taxon>Dikarya</taxon>
        <taxon>Basidiomycota</taxon>
        <taxon>Agaricomycotina</taxon>
        <taxon>Agaricomycetes</taxon>
        <taxon>Agaricomycetidae</taxon>
        <taxon>Agaricales</taxon>
        <taxon>Agaricineae</taxon>
        <taxon>Hymenogastraceae</taxon>
        <taxon>Gymnopilus</taxon>
    </lineage>
</organism>
<dbReference type="Proteomes" id="UP000724874">
    <property type="component" value="Unassembled WGS sequence"/>
</dbReference>
<protein>
    <submittedName>
        <fullName evidence="1">Uncharacterized protein</fullName>
    </submittedName>
</protein>
<reference evidence="1" key="1">
    <citation type="submission" date="2020-11" db="EMBL/GenBank/DDBJ databases">
        <authorList>
            <consortium name="DOE Joint Genome Institute"/>
            <person name="Ahrendt S."/>
            <person name="Riley R."/>
            <person name="Andreopoulos W."/>
            <person name="LaButti K."/>
            <person name="Pangilinan J."/>
            <person name="Ruiz-duenas F.J."/>
            <person name="Barrasa J.M."/>
            <person name="Sanchez-Garcia M."/>
            <person name="Camarero S."/>
            <person name="Miyauchi S."/>
            <person name="Serrano A."/>
            <person name="Linde D."/>
            <person name="Babiker R."/>
            <person name="Drula E."/>
            <person name="Ayuso-Fernandez I."/>
            <person name="Pacheco R."/>
            <person name="Padilla G."/>
            <person name="Ferreira P."/>
            <person name="Barriuso J."/>
            <person name="Kellner H."/>
            <person name="Castanera R."/>
            <person name="Alfaro M."/>
            <person name="Ramirez L."/>
            <person name="Pisabarro A.G."/>
            <person name="Kuo A."/>
            <person name="Tritt A."/>
            <person name="Lipzen A."/>
            <person name="He G."/>
            <person name="Yan M."/>
            <person name="Ng V."/>
            <person name="Cullen D."/>
            <person name="Martin F."/>
            <person name="Rosso M.-N."/>
            <person name="Henrissat B."/>
            <person name="Hibbett D."/>
            <person name="Martinez A.T."/>
            <person name="Grigoriev I.V."/>
        </authorList>
    </citation>
    <scope>NUCLEOTIDE SEQUENCE</scope>
    <source>
        <strain evidence="1">AH 44721</strain>
    </source>
</reference>